<dbReference type="HOGENOM" id="CLU_1531203_0_0_10"/>
<dbReference type="Gene3D" id="3.40.50.10190">
    <property type="entry name" value="BRCT domain"/>
    <property type="match status" value="1"/>
</dbReference>
<reference evidence="3 4" key="1">
    <citation type="submission" date="2011-01" db="EMBL/GenBank/DDBJ databases">
        <authorList>
            <person name="Muzny D."/>
            <person name="Qin X."/>
            <person name="Deng J."/>
            <person name="Jiang H."/>
            <person name="Liu Y."/>
            <person name="Qu J."/>
            <person name="Song X.-Z."/>
            <person name="Zhang L."/>
            <person name="Thornton R."/>
            <person name="Coyle M."/>
            <person name="Francisco L."/>
            <person name="Jackson L."/>
            <person name="Javaid M."/>
            <person name="Korchina V."/>
            <person name="Kovar C."/>
            <person name="Mata R."/>
            <person name="Mathew T."/>
            <person name="Ngo R."/>
            <person name="Nguyen L."/>
            <person name="Nguyen N."/>
            <person name="Okwuonu G."/>
            <person name="Ongeri F."/>
            <person name="Pham C."/>
            <person name="Simmons D."/>
            <person name="Wilczek-Boney K."/>
            <person name="Hale W."/>
            <person name="Jakkamsetti A."/>
            <person name="Pham P."/>
            <person name="Ruth R."/>
            <person name="San Lucas F."/>
            <person name="Warren J."/>
            <person name="Zhang J."/>
            <person name="Zhao Z."/>
            <person name="Zhou C."/>
            <person name="Zhu D."/>
            <person name="Lee S."/>
            <person name="Bess C."/>
            <person name="Blankenburg K."/>
            <person name="Forbes L."/>
            <person name="Fu Q."/>
            <person name="Gubbala S."/>
            <person name="Hirani K."/>
            <person name="Jayaseelan J.C."/>
            <person name="Lara F."/>
            <person name="Munidasa M."/>
            <person name="Palculict T."/>
            <person name="Patil S."/>
            <person name="Pu L.-L."/>
            <person name="Saada N."/>
            <person name="Tang L."/>
            <person name="Weissenberger G."/>
            <person name="Zhu Y."/>
            <person name="Hemphill L."/>
            <person name="Shang Y."/>
            <person name="Youmans B."/>
            <person name="Ayvaz T."/>
            <person name="Ross M."/>
            <person name="Santibanez J."/>
            <person name="Aqrawi P."/>
            <person name="Gross S."/>
            <person name="Joshi V."/>
            <person name="Fowler G."/>
            <person name="Nazareth L."/>
            <person name="Reid J."/>
            <person name="Worley K."/>
            <person name="Petrosino J."/>
            <person name="Highlander S."/>
            <person name="Gibbs R."/>
        </authorList>
    </citation>
    <scope>NUCLEOTIDE SEQUENCE [LARGE SCALE GENOMIC DNA]</scope>
    <source>
        <strain evidence="3 4">DSM 16608</strain>
    </source>
</reference>
<comment type="caution">
    <text evidence="3">The sequence shown here is derived from an EMBL/GenBank/DDBJ whole genome shotgun (WGS) entry which is preliminary data.</text>
</comment>
<dbReference type="EC" id="6.5.1.2" evidence="3"/>
<feature type="transmembrane region" description="Helical" evidence="1">
    <location>
        <begin position="6"/>
        <end position="23"/>
    </location>
</feature>
<dbReference type="STRING" id="888743.HMPREF9141_0425"/>
<evidence type="ECO:0000313" key="4">
    <source>
        <dbReference type="Proteomes" id="UP000005697"/>
    </source>
</evidence>
<dbReference type="PROSITE" id="PS50172">
    <property type="entry name" value="BRCT"/>
    <property type="match status" value="1"/>
</dbReference>
<name>F0F4A9_9BACT</name>
<protein>
    <submittedName>
        <fullName evidence="3">BRCA1 C-terminal domain protein</fullName>
        <ecNumber evidence="3">6.5.1.2</ecNumber>
    </submittedName>
</protein>
<dbReference type="SUPFAM" id="SSF52113">
    <property type="entry name" value="BRCT domain"/>
    <property type="match status" value="1"/>
</dbReference>
<dbReference type="InterPro" id="IPR001357">
    <property type="entry name" value="BRCT_dom"/>
</dbReference>
<dbReference type="InterPro" id="IPR036420">
    <property type="entry name" value="BRCT_dom_sf"/>
</dbReference>
<evidence type="ECO:0000259" key="2">
    <source>
        <dbReference type="PROSITE" id="PS50172"/>
    </source>
</evidence>
<dbReference type="CDD" id="cd17748">
    <property type="entry name" value="BRCT_DNA_ligase_like"/>
    <property type="match status" value="1"/>
</dbReference>
<keyword evidence="1" id="KW-1133">Transmembrane helix</keyword>
<evidence type="ECO:0000313" key="3">
    <source>
        <dbReference type="EMBL" id="EGC21067.1"/>
    </source>
</evidence>
<keyword evidence="1" id="KW-0812">Transmembrane</keyword>
<keyword evidence="3" id="KW-0436">Ligase</keyword>
<dbReference type="SMART" id="SM00292">
    <property type="entry name" value="BRCT"/>
    <property type="match status" value="1"/>
</dbReference>
<keyword evidence="4" id="KW-1185">Reference proteome</keyword>
<keyword evidence="1" id="KW-0472">Membrane</keyword>
<dbReference type="AlphaFoldDB" id="F0F4A9"/>
<feature type="domain" description="BRCT" evidence="2">
    <location>
        <begin position="104"/>
        <end position="192"/>
    </location>
</feature>
<gene>
    <name evidence="3" type="primary">ligA</name>
    <name evidence="3" type="ORF">HMPREF9141_0425</name>
</gene>
<sequence>MRGAFSFHFFALLFVFCIFAPIYETKTKNYYIMEHQLIVESDLIAYLSQKENINTFINFCIRERMKAEINMAMRKVRRPSLEERENNHINSDTLKPLSAEEVENPNTPFFGKKIVITGQFLAFPKRDVLGKLLKQYGADMNTSISKKTDIVIMGYAAGPKKKDLIKDLKGQGFPIQVYNEDQLLRVFDEYQIPHDELPDEKPIVIE</sequence>
<dbReference type="GO" id="GO:0003911">
    <property type="term" value="F:DNA ligase (NAD+) activity"/>
    <property type="evidence" value="ECO:0007669"/>
    <property type="project" value="UniProtKB-EC"/>
</dbReference>
<organism evidence="3 4">
    <name type="scientific">Prevotella multiformis DSM 16608</name>
    <dbReference type="NCBI Taxonomy" id="888743"/>
    <lineage>
        <taxon>Bacteria</taxon>
        <taxon>Pseudomonadati</taxon>
        <taxon>Bacteroidota</taxon>
        <taxon>Bacteroidia</taxon>
        <taxon>Bacteroidales</taxon>
        <taxon>Prevotellaceae</taxon>
        <taxon>Prevotella</taxon>
    </lineage>
</organism>
<dbReference type="Pfam" id="PF00533">
    <property type="entry name" value="BRCT"/>
    <property type="match status" value="1"/>
</dbReference>
<dbReference type="EMBL" id="AEWX01000004">
    <property type="protein sequence ID" value="EGC21067.1"/>
    <property type="molecule type" value="Genomic_DNA"/>
</dbReference>
<proteinExistence type="predicted"/>
<accession>F0F4A9</accession>
<evidence type="ECO:0000256" key="1">
    <source>
        <dbReference type="SAM" id="Phobius"/>
    </source>
</evidence>
<dbReference type="Proteomes" id="UP000005697">
    <property type="component" value="Unassembled WGS sequence"/>
</dbReference>
<dbReference type="eggNOG" id="COG0272">
    <property type="taxonomic scope" value="Bacteria"/>
</dbReference>